<evidence type="ECO:0000259" key="13">
    <source>
        <dbReference type="PROSITE" id="PS50016"/>
    </source>
</evidence>
<dbReference type="InterPro" id="IPR001660">
    <property type="entry name" value="SAM"/>
</dbReference>
<feature type="compositionally biased region" description="Basic and acidic residues" evidence="12">
    <location>
        <begin position="658"/>
        <end position="668"/>
    </location>
</feature>
<dbReference type="InterPro" id="IPR013761">
    <property type="entry name" value="SAM/pointed_sf"/>
</dbReference>
<dbReference type="PANTHER" id="PTHR12247:SF139">
    <property type="entry name" value="ATHERIN-RELATED"/>
    <property type="match status" value="1"/>
</dbReference>
<dbReference type="PANTHER" id="PTHR12247">
    <property type="entry name" value="POLYCOMB GROUP PROTEIN"/>
    <property type="match status" value="1"/>
</dbReference>
<evidence type="ECO:0000256" key="8">
    <source>
        <dbReference type="ARBA" id="ARBA00022843"/>
    </source>
</evidence>
<dbReference type="Gene3D" id="3.30.40.10">
    <property type="entry name" value="Zinc/RING finger domain, C3HC4 (zinc finger)"/>
    <property type="match status" value="2"/>
</dbReference>
<name>A0A7M7JPP3_VARDE</name>
<dbReference type="Pfam" id="PF21524">
    <property type="entry name" value="SAMD1_WH"/>
    <property type="match status" value="1"/>
</dbReference>
<feature type="compositionally biased region" description="Low complexity" evidence="12">
    <location>
        <begin position="168"/>
        <end position="178"/>
    </location>
</feature>
<feature type="compositionally biased region" description="Low complexity" evidence="12">
    <location>
        <begin position="591"/>
        <end position="606"/>
    </location>
</feature>
<evidence type="ECO:0000313" key="17">
    <source>
        <dbReference type="Proteomes" id="UP000594260"/>
    </source>
</evidence>
<dbReference type="InParanoid" id="A0A7M7JPP3"/>
<evidence type="ECO:0000256" key="3">
    <source>
        <dbReference type="ARBA" id="ARBA00022499"/>
    </source>
</evidence>
<feature type="compositionally biased region" description="Basic and acidic residues" evidence="12">
    <location>
        <begin position="155"/>
        <end position="166"/>
    </location>
</feature>
<feature type="domain" description="PHD-type" evidence="13">
    <location>
        <begin position="261"/>
        <end position="330"/>
    </location>
</feature>
<keyword evidence="17" id="KW-1185">Reference proteome</keyword>
<dbReference type="GO" id="GO:0045892">
    <property type="term" value="P:negative regulation of DNA-templated transcription"/>
    <property type="evidence" value="ECO:0007669"/>
    <property type="project" value="TreeGrafter"/>
</dbReference>
<dbReference type="InterPro" id="IPR019786">
    <property type="entry name" value="Zinc_finger_PHD-type_CS"/>
</dbReference>
<evidence type="ECO:0000256" key="4">
    <source>
        <dbReference type="ARBA" id="ARBA00022553"/>
    </source>
</evidence>
<dbReference type="AlphaFoldDB" id="A0A7M7JPP3"/>
<feature type="compositionally biased region" description="Basic and acidic residues" evidence="12">
    <location>
        <begin position="631"/>
        <end position="643"/>
    </location>
</feature>
<organism evidence="16 17">
    <name type="scientific">Varroa destructor</name>
    <name type="common">Honeybee mite</name>
    <dbReference type="NCBI Taxonomy" id="109461"/>
    <lineage>
        <taxon>Eukaryota</taxon>
        <taxon>Metazoa</taxon>
        <taxon>Ecdysozoa</taxon>
        <taxon>Arthropoda</taxon>
        <taxon>Chelicerata</taxon>
        <taxon>Arachnida</taxon>
        <taxon>Acari</taxon>
        <taxon>Parasitiformes</taxon>
        <taxon>Mesostigmata</taxon>
        <taxon>Gamasina</taxon>
        <taxon>Dermanyssoidea</taxon>
        <taxon>Varroidae</taxon>
        <taxon>Varroa</taxon>
    </lineage>
</organism>
<keyword evidence="10" id="KW-0539">Nucleus</keyword>
<evidence type="ECO:0000259" key="15">
    <source>
        <dbReference type="PROSITE" id="PS52014"/>
    </source>
</evidence>
<feature type="domain" description="PHD-type" evidence="13">
    <location>
        <begin position="210"/>
        <end position="264"/>
    </location>
</feature>
<dbReference type="SUPFAM" id="SSF47769">
    <property type="entry name" value="SAM/Pointed domain"/>
    <property type="match status" value="1"/>
</dbReference>
<dbReference type="PROSITE" id="PS50105">
    <property type="entry name" value="SAM_DOMAIN"/>
    <property type="match status" value="1"/>
</dbReference>
<dbReference type="GO" id="GO:0003682">
    <property type="term" value="F:chromatin binding"/>
    <property type="evidence" value="ECO:0007669"/>
    <property type="project" value="TreeGrafter"/>
</dbReference>
<evidence type="ECO:0000256" key="9">
    <source>
        <dbReference type="ARBA" id="ARBA00022853"/>
    </source>
</evidence>
<dbReference type="SMART" id="SM00454">
    <property type="entry name" value="SAM"/>
    <property type="match status" value="1"/>
</dbReference>
<dbReference type="PROSITE" id="PS52014">
    <property type="entry name" value="SAMD1_WH"/>
    <property type="match status" value="1"/>
</dbReference>
<dbReference type="GO" id="GO:0008270">
    <property type="term" value="F:zinc ion binding"/>
    <property type="evidence" value="ECO:0007669"/>
    <property type="project" value="UniProtKB-KW"/>
</dbReference>
<feature type="compositionally biased region" description="Polar residues" evidence="12">
    <location>
        <begin position="607"/>
        <end position="630"/>
    </location>
</feature>
<evidence type="ECO:0000256" key="10">
    <source>
        <dbReference type="ARBA" id="ARBA00023242"/>
    </source>
</evidence>
<feature type="region of interest" description="Disordered" evidence="12">
    <location>
        <begin position="587"/>
        <end position="675"/>
    </location>
</feature>
<evidence type="ECO:0000313" key="16">
    <source>
        <dbReference type="EnsemblMetazoa" id="XP_022649340"/>
    </source>
</evidence>
<dbReference type="EnsemblMetazoa" id="XM_022793605">
    <property type="protein sequence ID" value="XP_022649340"/>
    <property type="gene ID" value="LOC111245355"/>
</dbReference>
<dbReference type="RefSeq" id="XP_022649343.1">
    <property type="nucleotide sequence ID" value="XM_022793608.1"/>
</dbReference>
<keyword evidence="2" id="KW-0678">Repressor</keyword>
<dbReference type="Pfam" id="PF00536">
    <property type="entry name" value="SAM_1"/>
    <property type="match status" value="1"/>
</dbReference>
<evidence type="ECO:0000256" key="7">
    <source>
        <dbReference type="ARBA" id="ARBA00022833"/>
    </source>
</evidence>
<feature type="compositionally biased region" description="Low complexity" evidence="12">
    <location>
        <begin position="501"/>
        <end position="518"/>
    </location>
</feature>
<evidence type="ECO:0000256" key="1">
    <source>
        <dbReference type="ARBA" id="ARBA00004123"/>
    </source>
</evidence>
<dbReference type="SUPFAM" id="SSF57903">
    <property type="entry name" value="FYVE/PHD zinc finger"/>
    <property type="match status" value="2"/>
</dbReference>
<keyword evidence="4" id="KW-0597">Phosphoprotein</keyword>
<dbReference type="InterPro" id="IPR011011">
    <property type="entry name" value="Znf_FYVE_PHD"/>
</dbReference>
<dbReference type="GeneID" id="111245355"/>
<keyword evidence="5" id="KW-0479">Metal-binding</keyword>
<feature type="region of interest" description="Disordered" evidence="12">
    <location>
        <begin position="131"/>
        <end position="180"/>
    </location>
</feature>
<accession>A0A7M7JPP3</accession>
<sequence length="948" mass="100383">MEYWDVINEAIVRLRGRKNRPDVDNILGVLNKKKPTISKNVLENALNHLEKHNKLYRVYYKGHTSYRQTAFKNSGCEVDEKQVNQNGSFSSDTEEDTDGKSEAFGRPLADEDMSQDTMVTPTALDDVLQDRSQSVLSSDSDSIQERSGMGRKRPRPTDTKDSDRLKLSMKSKSSSLPLAAARVSNRKRIKKTHGPDWQTDILHLECKVQLSTCAVCRSKDVSGNFLACSACKVHVHARCLQLTERSVAKISANKQFYCLRCKPCKLCHYALEVSERDRGQNTLSLASIMEGGDMIHCCQCYSVFHLGCLRPALPAKPKGQPWMCRKCSYEANKKEKLKANAAAAAMLMVAQQRPLLPEKHSERTSVLSDKDSLDQQGGSGTDSDRGHATPTSNQSPTGADATATTANINENSSLRNGHTSLDTQAAAAAMATLSTSVSHVGSNGSLAPHSNGSSASARPTHEADTSVTGTALKTSVSMIRSKRSPSVAEKASVQKQPDNKAGGTLSTSSNLGTSNGASKNGSATTNGVVTGIGIVTTPAPTTGSVSTKKSTTSTTTKGSVGGTGKTGSNSLLSGNVSATAVNSGNKTAFKSTHNNNSNNCNTNGSSIGKTVTANTKEESTPNGQTGATATENRKSSELRKKLLEITAPLAISNSGGGKTDESKLDKPDQATQEQTNKIKVEEQGRQLVFIAGKTPPNTKLPAIPTLPRCEVTFHIPKQLSVSTSSLEGPTLTSLACSTPTTLTATSTSSIHHVIPAPVGSMMSPVSASSLAPIVITSIPKKPGEDNTLLSGGANSLLTSTGRQSDNLPLAASLSQIQIVPVSLAAAPPAVPTATHSAPLALPHPMVTSSQTPEPKVLSSGAPVVRTAKLSQYAVHYPNVSDWSADQVAQFLAKMGYEKESKVFVEQEIDGASLLLLKRADVLSTLGLKLGPAVKIFRHISNLQEVVAP</sequence>
<dbReference type="GO" id="GO:0042393">
    <property type="term" value="F:histone binding"/>
    <property type="evidence" value="ECO:0007669"/>
    <property type="project" value="TreeGrafter"/>
</dbReference>
<dbReference type="KEGG" id="vde:111245355"/>
<evidence type="ECO:0000256" key="11">
    <source>
        <dbReference type="PROSITE-ProRule" id="PRU00146"/>
    </source>
</evidence>
<keyword evidence="7" id="KW-0862">Zinc</keyword>
<dbReference type="OrthoDB" id="10004495at2759"/>
<dbReference type="SMART" id="SM00249">
    <property type="entry name" value="PHD"/>
    <property type="match status" value="2"/>
</dbReference>
<evidence type="ECO:0000256" key="6">
    <source>
        <dbReference type="ARBA" id="ARBA00022771"/>
    </source>
</evidence>
<evidence type="ECO:0000256" key="12">
    <source>
        <dbReference type="SAM" id="MobiDB-lite"/>
    </source>
</evidence>
<dbReference type="InterPro" id="IPR050548">
    <property type="entry name" value="PcG_chromatin_remod_factors"/>
</dbReference>
<feature type="compositionally biased region" description="Low complexity" evidence="12">
    <location>
        <begin position="541"/>
        <end position="558"/>
    </location>
</feature>
<dbReference type="Gene3D" id="1.10.150.50">
    <property type="entry name" value="Transcription Factor, Ets-1"/>
    <property type="match status" value="1"/>
</dbReference>
<feature type="compositionally biased region" description="Polar residues" evidence="12">
    <location>
        <begin position="465"/>
        <end position="478"/>
    </location>
</feature>
<dbReference type="Proteomes" id="UP000594260">
    <property type="component" value="Unplaced"/>
</dbReference>
<dbReference type="InterPro" id="IPR013083">
    <property type="entry name" value="Znf_RING/FYVE/PHD"/>
</dbReference>
<dbReference type="RefSeq" id="XP_022649342.1">
    <property type="nucleotide sequence ID" value="XM_022793607.1"/>
</dbReference>
<comment type="subcellular location">
    <subcellularLocation>
        <location evidence="1">Nucleus</location>
    </subcellularLocation>
</comment>
<dbReference type="InterPro" id="IPR019787">
    <property type="entry name" value="Znf_PHD-finger"/>
</dbReference>
<keyword evidence="9" id="KW-0156">Chromatin regulator</keyword>
<feature type="compositionally biased region" description="Polar residues" evidence="12">
    <location>
        <begin position="438"/>
        <end position="457"/>
    </location>
</feature>
<keyword evidence="3" id="KW-1017">Isopeptide bond</keyword>
<feature type="compositionally biased region" description="Polar residues" evidence="12">
    <location>
        <begin position="389"/>
        <end position="402"/>
    </location>
</feature>
<feature type="region of interest" description="Disordered" evidence="12">
    <location>
        <begin position="438"/>
        <end position="574"/>
    </location>
</feature>
<keyword evidence="8" id="KW-0832">Ubl conjugation</keyword>
<feature type="domain" description="SAMD1-like winged helix (WH)" evidence="15">
    <location>
        <begin position="1"/>
        <end position="72"/>
    </location>
</feature>
<dbReference type="PROSITE" id="PS50016">
    <property type="entry name" value="ZF_PHD_2"/>
    <property type="match status" value="2"/>
</dbReference>
<evidence type="ECO:0000256" key="2">
    <source>
        <dbReference type="ARBA" id="ARBA00022491"/>
    </source>
</evidence>
<feature type="region of interest" description="Disordered" evidence="12">
    <location>
        <begin position="353"/>
        <end position="402"/>
    </location>
</feature>
<dbReference type="EnsemblMetazoa" id="XM_022793608">
    <property type="protein sequence ID" value="XP_022649343"/>
    <property type="gene ID" value="LOC111245355"/>
</dbReference>
<protein>
    <submittedName>
        <fullName evidence="16">Uncharacterized protein</fullName>
    </submittedName>
</protein>
<dbReference type="RefSeq" id="XP_022649341.1">
    <property type="nucleotide sequence ID" value="XM_022793606.1"/>
</dbReference>
<feature type="region of interest" description="Disordered" evidence="12">
    <location>
        <begin position="82"/>
        <end position="116"/>
    </location>
</feature>
<dbReference type="InterPro" id="IPR001965">
    <property type="entry name" value="Znf_PHD"/>
</dbReference>
<feature type="compositionally biased region" description="Low complexity" evidence="12">
    <location>
        <begin position="131"/>
        <end position="141"/>
    </location>
</feature>
<dbReference type="OMA" id="CEECRSC"/>
<dbReference type="PROSITE" id="PS01359">
    <property type="entry name" value="ZF_PHD_1"/>
    <property type="match status" value="1"/>
</dbReference>
<dbReference type="EnsemblMetazoa" id="XM_022793606">
    <property type="protein sequence ID" value="XP_022649341"/>
    <property type="gene ID" value="LOC111245355"/>
</dbReference>
<dbReference type="RefSeq" id="XP_022649340.1">
    <property type="nucleotide sequence ID" value="XM_022793605.1"/>
</dbReference>
<keyword evidence="6 11" id="KW-0863">Zinc-finger</keyword>
<dbReference type="CDD" id="cd15489">
    <property type="entry name" value="PHD_SF"/>
    <property type="match status" value="1"/>
</dbReference>
<dbReference type="GO" id="GO:0003677">
    <property type="term" value="F:DNA binding"/>
    <property type="evidence" value="ECO:0007669"/>
    <property type="project" value="InterPro"/>
</dbReference>
<feature type="compositionally biased region" description="Basic and acidic residues" evidence="12">
    <location>
        <begin position="356"/>
        <end position="373"/>
    </location>
</feature>
<evidence type="ECO:0000259" key="14">
    <source>
        <dbReference type="PROSITE" id="PS50105"/>
    </source>
</evidence>
<dbReference type="GO" id="GO:0005634">
    <property type="term" value="C:nucleus"/>
    <property type="evidence" value="ECO:0007669"/>
    <property type="project" value="UniProtKB-SubCell"/>
</dbReference>
<evidence type="ECO:0000256" key="5">
    <source>
        <dbReference type="ARBA" id="ARBA00022723"/>
    </source>
</evidence>
<dbReference type="InterPro" id="IPR048589">
    <property type="entry name" value="SAMD1-like_WH"/>
</dbReference>
<dbReference type="EnsemblMetazoa" id="XM_022793607">
    <property type="protein sequence ID" value="XP_022649342"/>
    <property type="gene ID" value="LOC111245355"/>
</dbReference>
<dbReference type="GO" id="GO:0006325">
    <property type="term" value="P:chromatin organization"/>
    <property type="evidence" value="ECO:0007669"/>
    <property type="project" value="UniProtKB-KW"/>
</dbReference>
<feature type="compositionally biased region" description="Polar residues" evidence="12">
    <location>
        <begin position="519"/>
        <end position="528"/>
    </location>
</feature>
<proteinExistence type="predicted"/>
<reference evidence="16" key="1">
    <citation type="submission" date="2021-01" db="UniProtKB">
        <authorList>
            <consortium name="EnsemblMetazoa"/>
        </authorList>
    </citation>
    <scope>IDENTIFICATION</scope>
</reference>
<feature type="domain" description="SAM" evidence="14">
    <location>
        <begin position="882"/>
        <end position="945"/>
    </location>
</feature>
<dbReference type="Pfam" id="PF00628">
    <property type="entry name" value="PHD"/>
    <property type="match status" value="2"/>
</dbReference>